<feature type="domain" description="AT3G52170-like helix-turn-helix" evidence="2">
    <location>
        <begin position="246"/>
        <end position="295"/>
    </location>
</feature>
<dbReference type="Pfam" id="PF25896">
    <property type="entry name" value="HTH_AT3G52170"/>
    <property type="match status" value="1"/>
</dbReference>
<feature type="region of interest" description="Disordered" evidence="1">
    <location>
        <begin position="340"/>
        <end position="404"/>
    </location>
</feature>
<keyword evidence="4" id="KW-1185">Reference proteome</keyword>
<name>A0A8J5GA51_ZINOF</name>
<feature type="compositionally biased region" description="Polar residues" evidence="1">
    <location>
        <begin position="368"/>
        <end position="380"/>
    </location>
</feature>
<evidence type="ECO:0000259" key="2">
    <source>
        <dbReference type="Pfam" id="PF25896"/>
    </source>
</evidence>
<dbReference type="Proteomes" id="UP000734854">
    <property type="component" value="Unassembled WGS sequence"/>
</dbReference>
<comment type="caution">
    <text evidence="3">The sequence shown here is derived from an EMBL/GenBank/DDBJ whole genome shotgun (WGS) entry which is preliminary data.</text>
</comment>
<evidence type="ECO:0000313" key="3">
    <source>
        <dbReference type="EMBL" id="KAG6502580.1"/>
    </source>
</evidence>
<dbReference type="InterPro" id="IPR058942">
    <property type="entry name" value="AT3G52170-like"/>
</dbReference>
<dbReference type="EMBL" id="JACMSC010000010">
    <property type="protein sequence ID" value="KAG6502580.1"/>
    <property type="molecule type" value="Genomic_DNA"/>
</dbReference>
<organism evidence="3 4">
    <name type="scientific">Zingiber officinale</name>
    <name type="common">Ginger</name>
    <name type="synonym">Amomum zingiber</name>
    <dbReference type="NCBI Taxonomy" id="94328"/>
    <lineage>
        <taxon>Eukaryota</taxon>
        <taxon>Viridiplantae</taxon>
        <taxon>Streptophyta</taxon>
        <taxon>Embryophyta</taxon>
        <taxon>Tracheophyta</taxon>
        <taxon>Spermatophyta</taxon>
        <taxon>Magnoliopsida</taxon>
        <taxon>Liliopsida</taxon>
        <taxon>Zingiberales</taxon>
        <taxon>Zingiberaceae</taxon>
        <taxon>Zingiber</taxon>
    </lineage>
</organism>
<reference evidence="3 4" key="1">
    <citation type="submission" date="2020-08" db="EMBL/GenBank/DDBJ databases">
        <title>Plant Genome Project.</title>
        <authorList>
            <person name="Zhang R.-G."/>
        </authorList>
    </citation>
    <scope>NUCLEOTIDE SEQUENCE [LARGE SCALE GENOMIC DNA]</scope>
    <source>
        <tissue evidence="3">Rhizome</tissue>
    </source>
</reference>
<feature type="compositionally biased region" description="Basic and acidic residues" evidence="1">
    <location>
        <begin position="383"/>
        <end position="398"/>
    </location>
</feature>
<evidence type="ECO:0000256" key="1">
    <source>
        <dbReference type="SAM" id="MobiDB-lite"/>
    </source>
</evidence>
<dbReference type="AlphaFoldDB" id="A0A8J5GA51"/>
<gene>
    <name evidence="3" type="ORF">ZIOFF_034864</name>
</gene>
<sequence length="404" mass="44241">MRSTTVEAQLPRSEPIRGNFLDAKELKVLSIAVNPRFKPDRTTPAEPRLDRVGSELHRGFLTRDRGGPLELINYCCSLCKPRWEGSSTGVDDGDGMQLAIHQDATSAFFTAPGRGSPIGMRDGGERISPERPLRFCSKDIAIPILPEAAAVSFIVFDREKRKGGVAKFKFLKKQCVVLSFTGHVFSVCSVILVLSSNVYSNSLLALELFIGLPSALLRTNSSSQGKPFAASIHSSSCKPQKGKRIPKEERRALVESFVNKYRAQNVGKFPSLTQVRKEVGGQHYIIRVLVQELEHNAKLASFNKETRVSRKVEDGGQISYAEISSAVVADENLKLSTMTKDESSVPLKSAIEADSSQTPPGDPVGCQTEISTIDSSQGTPNHKAVEHARDDTTLKTDMEDLQPM</sequence>
<dbReference type="InterPro" id="IPR058941">
    <property type="entry name" value="HTH_AT3G52170-like"/>
</dbReference>
<proteinExistence type="predicted"/>
<evidence type="ECO:0000313" key="4">
    <source>
        <dbReference type="Proteomes" id="UP000734854"/>
    </source>
</evidence>
<accession>A0A8J5GA51</accession>
<dbReference type="PANTHER" id="PTHR34568:SF4">
    <property type="entry name" value="OS02G0638000 PROTEIN"/>
    <property type="match status" value="1"/>
</dbReference>
<dbReference type="PANTHER" id="PTHR34568">
    <property type="entry name" value="RRM DOMAIN-CONTAINING PROTEIN"/>
    <property type="match status" value="1"/>
</dbReference>
<protein>
    <recommendedName>
        <fullName evidence="2">AT3G52170-like helix-turn-helix domain-containing protein</fullName>
    </recommendedName>
</protein>